<evidence type="ECO:0000313" key="1">
    <source>
        <dbReference type="EMBL" id="KAJ1373529.1"/>
    </source>
</evidence>
<keyword evidence="2" id="KW-1185">Reference proteome</keyword>
<reference evidence="1" key="1">
    <citation type="submission" date="2021-06" db="EMBL/GenBank/DDBJ databases">
        <title>Parelaphostrongylus tenuis whole genome reference sequence.</title>
        <authorList>
            <person name="Garwood T.J."/>
            <person name="Larsen P.A."/>
            <person name="Fountain-Jones N.M."/>
            <person name="Garbe J.R."/>
            <person name="Macchietto M.G."/>
            <person name="Kania S.A."/>
            <person name="Gerhold R.W."/>
            <person name="Richards J.E."/>
            <person name="Wolf T.M."/>
        </authorList>
    </citation>
    <scope>NUCLEOTIDE SEQUENCE</scope>
    <source>
        <strain evidence="1">MNPRO001-30</strain>
        <tissue evidence="1">Meninges</tissue>
    </source>
</reference>
<protein>
    <submittedName>
        <fullName evidence="1">Uncharacterized protein</fullName>
    </submittedName>
</protein>
<name>A0AAD5RFE0_PARTN</name>
<gene>
    <name evidence="1" type="ORF">KIN20_035945</name>
</gene>
<accession>A0AAD5RFE0</accession>
<dbReference type="EMBL" id="JAHQIW010007303">
    <property type="protein sequence ID" value="KAJ1373529.1"/>
    <property type="molecule type" value="Genomic_DNA"/>
</dbReference>
<dbReference type="Proteomes" id="UP001196413">
    <property type="component" value="Unassembled WGS sequence"/>
</dbReference>
<sequence length="139" mass="15884">MIDVSKLLHEIVTRRQVRTKIIKQHDAYQQLSLNSAASGGKTSDLVISFVRNDVMVFLDGKKYRCGGKLSSYFQDVVTRLHNIPRINNKLSPLNYSCDLEKLADEAVVGCPSTPREISKDYYANFDQYQFALHLTVEER</sequence>
<organism evidence="1 2">
    <name type="scientific">Parelaphostrongylus tenuis</name>
    <name type="common">Meningeal worm</name>
    <dbReference type="NCBI Taxonomy" id="148309"/>
    <lineage>
        <taxon>Eukaryota</taxon>
        <taxon>Metazoa</taxon>
        <taxon>Ecdysozoa</taxon>
        <taxon>Nematoda</taxon>
        <taxon>Chromadorea</taxon>
        <taxon>Rhabditida</taxon>
        <taxon>Rhabditina</taxon>
        <taxon>Rhabditomorpha</taxon>
        <taxon>Strongyloidea</taxon>
        <taxon>Metastrongylidae</taxon>
        <taxon>Parelaphostrongylus</taxon>
    </lineage>
</organism>
<comment type="caution">
    <text evidence="1">The sequence shown here is derived from an EMBL/GenBank/DDBJ whole genome shotgun (WGS) entry which is preliminary data.</text>
</comment>
<evidence type="ECO:0000313" key="2">
    <source>
        <dbReference type="Proteomes" id="UP001196413"/>
    </source>
</evidence>
<proteinExistence type="predicted"/>
<dbReference type="AlphaFoldDB" id="A0AAD5RFE0"/>